<organism evidence="1 4">
    <name type="scientific">Aphanomyces astaci</name>
    <name type="common">Crayfish plague agent</name>
    <dbReference type="NCBI Taxonomy" id="112090"/>
    <lineage>
        <taxon>Eukaryota</taxon>
        <taxon>Sar</taxon>
        <taxon>Stramenopiles</taxon>
        <taxon>Oomycota</taxon>
        <taxon>Saprolegniomycetes</taxon>
        <taxon>Saprolegniales</taxon>
        <taxon>Verrucalvaceae</taxon>
        <taxon>Aphanomyces</taxon>
    </lineage>
</organism>
<dbReference type="EMBL" id="QUTH01004097">
    <property type="protein sequence ID" value="RHZ15569.1"/>
    <property type="molecule type" value="Genomic_DNA"/>
</dbReference>
<protein>
    <submittedName>
        <fullName evidence="1">Uncharacterized protein</fullName>
    </submittedName>
</protein>
<name>A0A3R6WRA3_APHAT</name>
<evidence type="ECO:0000313" key="3">
    <source>
        <dbReference type="Proteomes" id="UP000285430"/>
    </source>
</evidence>
<reference evidence="3 4" key="1">
    <citation type="submission" date="2018-08" db="EMBL/GenBank/DDBJ databases">
        <title>Aphanomyces genome sequencing and annotation.</title>
        <authorList>
            <person name="Minardi D."/>
            <person name="Oidtmann B."/>
            <person name="Van Der Giezen M."/>
            <person name="Studholme D.J."/>
        </authorList>
    </citation>
    <scope>NUCLEOTIDE SEQUENCE [LARGE SCALE GENOMIC DNA]</scope>
    <source>
        <strain evidence="2 3">Da</strain>
        <strain evidence="1 4">Sv</strain>
    </source>
</reference>
<dbReference type="VEuPathDB" id="FungiDB:H257_08057"/>
<evidence type="ECO:0000313" key="1">
    <source>
        <dbReference type="EMBL" id="RHY96813.1"/>
    </source>
</evidence>
<comment type="caution">
    <text evidence="1">The sequence shown here is derived from an EMBL/GenBank/DDBJ whole genome shotgun (WGS) entry which is preliminary data.</text>
</comment>
<dbReference type="Proteomes" id="UP000285430">
    <property type="component" value="Unassembled WGS sequence"/>
</dbReference>
<evidence type="ECO:0000313" key="2">
    <source>
        <dbReference type="EMBL" id="RHZ15569.1"/>
    </source>
</evidence>
<dbReference type="AlphaFoldDB" id="A0A3R6WRA3"/>
<evidence type="ECO:0000313" key="4">
    <source>
        <dbReference type="Proteomes" id="UP000285712"/>
    </source>
</evidence>
<dbReference type="EMBL" id="QUTG01002303">
    <property type="protein sequence ID" value="RHY96813.1"/>
    <property type="molecule type" value="Genomic_DNA"/>
</dbReference>
<sequence length="130" mass="14063">MHVVPRIHLQNPLKVVVEYVNRLSIAAPVSINGRSPAVWDVCSGSSGPPLSSETVERRNKPNNCKDTSQLKALLQVVCDKGNHLSTLEEVARDCMASAYSLTDVHGNFPGNPGQYPAAAKVPFALRTDLE</sequence>
<gene>
    <name evidence="1" type="ORF">DYB35_005188</name>
    <name evidence="2" type="ORF">DYB37_009676</name>
</gene>
<proteinExistence type="predicted"/>
<accession>A0A3R6WRA3</accession>
<dbReference type="Proteomes" id="UP000285712">
    <property type="component" value="Unassembled WGS sequence"/>
</dbReference>